<name>A0A2Z6MBU6_TRISU</name>
<dbReference type="EMBL" id="DF973419">
    <property type="protein sequence ID" value="GAU30126.1"/>
    <property type="molecule type" value="Genomic_DNA"/>
</dbReference>
<reference evidence="2" key="1">
    <citation type="journal article" date="2017" name="Front. Plant Sci.">
        <title>Climate Clever Clovers: New Paradigm to Reduce the Environmental Footprint of Ruminants by Breeding Low Methanogenic Forages Utilizing Haplotype Variation.</title>
        <authorList>
            <person name="Kaur P."/>
            <person name="Appels R."/>
            <person name="Bayer P.E."/>
            <person name="Keeble-Gagnere G."/>
            <person name="Wang J."/>
            <person name="Hirakawa H."/>
            <person name="Shirasawa K."/>
            <person name="Vercoe P."/>
            <person name="Stefanova K."/>
            <person name="Durmic Z."/>
            <person name="Nichols P."/>
            <person name="Revell C."/>
            <person name="Isobe S.N."/>
            <person name="Edwards D."/>
            <person name="Erskine W."/>
        </authorList>
    </citation>
    <scope>NUCLEOTIDE SEQUENCE [LARGE SCALE GENOMIC DNA]</scope>
    <source>
        <strain evidence="2">cv. Daliak</strain>
    </source>
</reference>
<gene>
    <name evidence="1" type="ORF">TSUD_360190</name>
</gene>
<keyword evidence="2" id="KW-1185">Reference proteome</keyword>
<proteinExistence type="predicted"/>
<dbReference type="AlphaFoldDB" id="A0A2Z6MBU6"/>
<protein>
    <submittedName>
        <fullName evidence="1">Uncharacterized protein</fullName>
    </submittedName>
</protein>
<sequence length="80" mass="9412">MRALIREHKLLLVGDYTHSYHFKRSKYLVRPRDEYYKPNSDDNTRDRGLGVWAGNGDVEDGAARYRLLFDFFGTSNLELN</sequence>
<dbReference type="Proteomes" id="UP000242715">
    <property type="component" value="Unassembled WGS sequence"/>
</dbReference>
<evidence type="ECO:0000313" key="1">
    <source>
        <dbReference type="EMBL" id="GAU30126.1"/>
    </source>
</evidence>
<evidence type="ECO:0000313" key="2">
    <source>
        <dbReference type="Proteomes" id="UP000242715"/>
    </source>
</evidence>
<accession>A0A2Z6MBU6</accession>
<organism evidence="1 2">
    <name type="scientific">Trifolium subterraneum</name>
    <name type="common">Subterranean clover</name>
    <dbReference type="NCBI Taxonomy" id="3900"/>
    <lineage>
        <taxon>Eukaryota</taxon>
        <taxon>Viridiplantae</taxon>
        <taxon>Streptophyta</taxon>
        <taxon>Embryophyta</taxon>
        <taxon>Tracheophyta</taxon>
        <taxon>Spermatophyta</taxon>
        <taxon>Magnoliopsida</taxon>
        <taxon>eudicotyledons</taxon>
        <taxon>Gunneridae</taxon>
        <taxon>Pentapetalae</taxon>
        <taxon>rosids</taxon>
        <taxon>fabids</taxon>
        <taxon>Fabales</taxon>
        <taxon>Fabaceae</taxon>
        <taxon>Papilionoideae</taxon>
        <taxon>50 kb inversion clade</taxon>
        <taxon>NPAAA clade</taxon>
        <taxon>Hologalegina</taxon>
        <taxon>IRL clade</taxon>
        <taxon>Trifolieae</taxon>
        <taxon>Trifolium</taxon>
    </lineage>
</organism>